<dbReference type="Pfam" id="PF00583">
    <property type="entry name" value="Acetyltransf_1"/>
    <property type="match status" value="1"/>
</dbReference>
<evidence type="ECO:0000256" key="2">
    <source>
        <dbReference type="ARBA" id="ARBA00023315"/>
    </source>
</evidence>
<dbReference type="Gene3D" id="3.40.630.30">
    <property type="match status" value="1"/>
</dbReference>
<dbReference type="InterPro" id="IPR016181">
    <property type="entry name" value="Acyl_CoA_acyltransferase"/>
</dbReference>
<name>A0A0A1MQR6_9BACI</name>
<dbReference type="GO" id="GO:0016747">
    <property type="term" value="F:acyltransferase activity, transferring groups other than amino-acyl groups"/>
    <property type="evidence" value="ECO:0007669"/>
    <property type="project" value="InterPro"/>
</dbReference>
<evidence type="ECO:0000256" key="1">
    <source>
        <dbReference type="ARBA" id="ARBA00022679"/>
    </source>
</evidence>
<accession>A0A0A1MQR6</accession>
<dbReference type="CDD" id="cd04301">
    <property type="entry name" value="NAT_SF"/>
    <property type="match status" value="1"/>
</dbReference>
<keyword evidence="2" id="KW-0012">Acyltransferase</keyword>
<dbReference type="Proteomes" id="UP000040453">
    <property type="component" value="Unassembled WGS sequence"/>
</dbReference>
<dbReference type="AlphaFoldDB" id="A0A0A1MQR6"/>
<proteinExistence type="predicted"/>
<gene>
    <name evidence="4" type="ORF">BN997_01832</name>
</gene>
<protein>
    <submittedName>
        <fullName evidence="4">Acetyltransferase (GNAT) family protein</fullName>
    </submittedName>
</protein>
<sequence length="266" mass="30374">MDKKKQKQIMMHNLTEKSKAAARKTKEAVLYEEHGFTYIDAQLPSYNFNVVTLSEDTPLPQEEHVQKIIAMYENKGYPMNVWGWEDQPEITSMFKKAGLVEYETDYLGMIADLTAFHPGGPHKDSTMQFKKVTAPEQLITFGAILASLYEETEEEIQINHYFHRAAQHSFTDYKQSQHFLGYYRGKPVAIGSLLFTENTAGIHDIAVLERERGRGLGTKLMYHLIESAIAAGAEYCTLQASPEAEGIYRKLGFETIRKLKVYANFK</sequence>
<dbReference type="RefSeq" id="WP_042531485.1">
    <property type="nucleotide sequence ID" value="NZ_CDGG01000001.1"/>
</dbReference>
<feature type="domain" description="N-acetyltransferase" evidence="3">
    <location>
        <begin position="127"/>
        <end position="266"/>
    </location>
</feature>
<dbReference type="EMBL" id="CDGG01000001">
    <property type="protein sequence ID" value="CEI81977.1"/>
    <property type="molecule type" value="Genomic_DNA"/>
</dbReference>
<evidence type="ECO:0000313" key="5">
    <source>
        <dbReference type="Proteomes" id="UP000040453"/>
    </source>
</evidence>
<dbReference type="STRING" id="545501.BN997_01832"/>
<dbReference type="PROSITE" id="PS51186">
    <property type="entry name" value="GNAT"/>
    <property type="match status" value="1"/>
</dbReference>
<evidence type="ECO:0000259" key="3">
    <source>
        <dbReference type="PROSITE" id="PS51186"/>
    </source>
</evidence>
<reference evidence="4 5" key="1">
    <citation type="submission" date="2014-11" db="EMBL/GenBank/DDBJ databases">
        <authorList>
            <person name="Urmite Genomes Urmite Genomes"/>
        </authorList>
    </citation>
    <scope>NUCLEOTIDE SEQUENCE [LARGE SCALE GENOMIC DNA]</scope>
    <source>
        <strain evidence="4 5">Oc5</strain>
    </source>
</reference>
<organism evidence="4 5">
    <name type="scientific">Oceanobacillus oncorhynchi</name>
    <dbReference type="NCBI Taxonomy" id="545501"/>
    <lineage>
        <taxon>Bacteria</taxon>
        <taxon>Bacillati</taxon>
        <taxon>Bacillota</taxon>
        <taxon>Bacilli</taxon>
        <taxon>Bacillales</taxon>
        <taxon>Bacillaceae</taxon>
        <taxon>Oceanobacillus</taxon>
    </lineage>
</organism>
<dbReference type="PANTHER" id="PTHR43420:SF47">
    <property type="entry name" value="N-ACETYLTRANSFERASE DOMAIN-CONTAINING PROTEIN"/>
    <property type="match status" value="1"/>
</dbReference>
<keyword evidence="1 4" id="KW-0808">Transferase</keyword>
<dbReference type="SUPFAM" id="SSF55729">
    <property type="entry name" value="Acyl-CoA N-acyltransferases (Nat)"/>
    <property type="match status" value="1"/>
</dbReference>
<keyword evidence="5" id="KW-1185">Reference proteome</keyword>
<dbReference type="InterPro" id="IPR000182">
    <property type="entry name" value="GNAT_dom"/>
</dbReference>
<dbReference type="InterPro" id="IPR050680">
    <property type="entry name" value="YpeA/RimI_acetyltransf"/>
</dbReference>
<dbReference type="PANTHER" id="PTHR43420">
    <property type="entry name" value="ACETYLTRANSFERASE"/>
    <property type="match status" value="1"/>
</dbReference>
<evidence type="ECO:0000313" key="4">
    <source>
        <dbReference type="EMBL" id="CEI81977.1"/>
    </source>
</evidence>